<dbReference type="PROSITE" id="PS50853">
    <property type="entry name" value="FN3"/>
    <property type="match status" value="3"/>
</dbReference>
<protein>
    <submittedName>
        <fullName evidence="2">Fibronectin type III domain-containing protein</fullName>
    </submittedName>
</protein>
<dbReference type="PANTHER" id="PTHR46957">
    <property type="entry name" value="CYTOKINE RECEPTOR"/>
    <property type="match status" value="1"/>
</dbReference>
<dbReference type="Pfam" id="PF00041">
    <property type="entry name" value="fn3"/>
    <property type="match status" value="1"/>
</dbReference>
<dbReference type="SUPFAM" id="SSF49265">
    <property type="entry name" value="Fibronectin type III"/>
    <property type="match status" value="2"/>
</dbReference>
<accession>A0ABV5KXR5</accession>
<feature type="domain" description="Fibronectin type-III" evidence="1">
    <location>
        <begin position="708"/>
        <end position="800"/>
    </location>
</feature>
<evidence type="ECO:0000259" key="1">
    <source>
        <dbReference type="PROSITE" id="PS50853"/>
    </source>
</evidence>
<reference evidence="2 3" key="1">
    <citation type="submission" date="2024-09" db="EMBL/GenBank/DDBJ databases">
        <authorList>
            <person name="Sun Q."/>
            <person name="Mori K."/>
        </authorList>
    </citation>
    <scope>NUCLEOTIDE SEQUENCE [LARGE SCALE GENOMIC DNA]</scope>
    <source>
        <strain evidence="2 3">TISTR 2452</strain>
    </source>
</reference>
<dbReference type="CDD" id="cd00063">
    <property type="entry name" value="FN3"/>
    <property type="match status" value="3"/>
</dbReference>
<dbReference type="InterPro" id="IPR050713">
    <property type="entry name" value="RTP_Phos/Ushers"/>
</dbReference>
<comment type="caution">
    <text evidence="2">The sequence shown here is derived from an EMBL/GenBank/DDBJ whole genome shotgun (WGS) entry which is preliminary data.</text>
</comment>
<dbReference type="InterPro" id="IPR036116">
    <property type="entry name" value="FN3_sf"/>
</dbReference>
<feature type="domain" description="Fibronectin type-III" evidence="1">
    <location>
        <begin position="622"/>
        <end position="705"/>
    </location>
</feature>
<gene>
    <name evidence="2" type="ORF">ACFFSY_29140</name>
</gene>
<dbReference type="InterPro" id="IPR013783">
    <property type="entry name" value="Ig-like_fold"/>
</dbReference>
<dbReference type="PANTHER" id="PTHR46957:SF3">
    <property type="entry name" value="CYTOKINE RECEPTOR"/>
    <property type="match status" value="1"/>
</dbReference>
<sequence>MDYGSKIVVGKTFEIRGIVSWYSGATIRPDHVEAEIDGVVTPLSYAGITYKPDTAETTWSGNIDLGSASKGPKMVTIRAVGTDGKVVANNQTIIYHEKPTLHIEEPSNYAYVKSNANVKASCADDRGYVCRVTVQTVSGNYESMLYNARQSIDGTVNLSPVINRLKFTAIDSVGRTVVEYREVVPQAITSHFNTLASFSNSIVLDARPSTGRALTYNPSLKKLELRHLDNGVSTTIPLTFTETPKAFLTPVGAIIEYKASPSAGTKLMEWRDGALVDLGAINALSLKVNGGYAIFTKYVDATSGHQLFIRNLAAATNQAIDSARFVSYQQTYVAENGAVVYSLSETGNQNVMLYANGVRKKLTEDTQAANTNAITDGANVLYLKLKNSVLGNGALMLVKPDGQSVELAPLVDQYMMKNGWIAYRAVGAQGNASSTLWVVAPDGSQQRVTSLVGYFKLVDVGSQGDVVFAKAGSSTAADQFISAFDGNSRTERLFSSTGLLPLWDQSNWYGRVGDSVVRYQAGNDYTSPAWPTGGKATYDQAKSMLQWPEAQDNVGVDKYRIYVSDLYVAEVAADTRSYTIDSNTFKQMNGSGYARIRAVDLAGNESSELIAYVNKPTSSTGRPENLQAAAGMDNVTLTWKGWGASTDSYLIYQGVYLIAVIPADSTAYTYRVDHLAPNTDYTFTVTPMSDWSSPGVTINVRTESGSTPPVWPAGSQASSGGTTSVASLISWTPASDDTGVASYRIMSGTEVVAEVDGNTLQKNIEGLTPDSTYTFKIEAGDAEGNWTTTGPSVTVTTLADGGTIVDKESPAWPAGSKLTSGGTTTKIALLNWTAATDNIGVTGYRIMNGDQVIAELDGNTRWKGIEGLAPGTTYTFKVEARDAAGNWSTTGPSVTVTTLASNGTPVVSATLSTSG</sequence>
<dbReference type="Proteomes" id="UP001589747">
    <property type="component" value="Unassembled WGS sequence"/>
</dbReference>
<organism evidence="2 3">
    <name type="scientific">Paenibacillus aurantiacus</name>
    <dbReference type="NCBI Taxonomy" id="1936118"/>
    <lineage>
        <taxon>Bacteria</taxon>
        <taxon>Bacillati</taxon>
        <taxon>Bacillota</taxon>
        <taxon>Bacilli</taxon>
        <taxon>Bacillales</taxon>
        <taxon>Paenibacillaceae</taxon>
        <taxon>Paenibacillus</taxon>
    </lineage>
</organism>
<evidence type="ECO:0000313" key="3">
    <source>
        <dbReference type="Proteomes" id="UP001589747"/>
    </source>
</evidence>
<dbReference type="InterPro" id="IPR003961">
    <property type="entry name" value="FN3_dom"/>
</dbReference>
<evidence type="ECO:0000313" key="2">
    <source>
        <dbReference type="EMBL" id="MFB9330027.1"/>
    </source>
</evidence>
<keyword evidence="3" id="KW-1185">Reference proteome</keyword>
<dbReference type="EMBL" id="JBHMDO010000047">
    <property type="protein sequence ID" value="MFB9330027.1"/>
    <property type="molecule type" value="Genomic_DNA"/>
</dbReference>
<dbReference type="RefSeq" id="WP_377500832.1">
    <property type="nucleotide sequence ID" value="NZ_JBHMDO010000047.1"/>
</dbReference>
<dbReference type="SMART" id="SM00060">
    <property type="entry name" value="FN3"/>
    <property type="match status" value="3"/>
</dbReference>
<dbReference type="Gene3D" id="2.60.40.10">
    <property type="entry name" value="Immunoglobulins"/>
    <property type="match status" value="4"/>
</dbReference>
<name>A0ABV5KXR5_9BACL</name>
<feature type="domain" description="Fibronectin type-III" evidence="1">
    <location>
        <begin position="814"/>
        <end position="901"/>
    </location>
</feature>
<proteinExistence type="predicted"/>